<dbReference type="PROSITE" id="PS51257">
    <property type="entry name" value="PROKAR_LIPOPROTEIN"/>
    <property type="match status" value="1"/>
</dbReference>
<dbReference type="Pfam" id="PF02563">
    <property type="entry name" value="Poly_export"/>
    <property type="match status" value="1"/>
</dbReference>
<dbReference type="PANTHER" id="PTHR33619">
    <property type="entry name" value="POLYSACCHARIDE EXPORT PROTEIN GFCE-RELATED"/>
    <property type="match status" value="1"/>
</dbReference>
<dbReference type="Proteomes" id="UP000595197">
    <property type="component" value="Chromosome"/>
</dbReference>
<feature type="domain" description="Soluble ligand binding" evidence="4">
    <location>
        <begin position="132"/>
        <end position="180"/>
    </location>
</feature>
<accession>A0ABX7B302</accession>
<dbReference type="InterPro" id="IPR003715">
    <property type="entry name" value="Poly_export_N"/>
</dbReference>
<protein>
    <submittedName>
        <fullName evidence="5">Polysaccharide export protein</fullName>
    </submittedName>
</protein>
<feature type="chain" id="PRO_5046798153" evidence="2">
    <location>
        <begin position="34"/>
        <end position="218"/>
    </location>
</feature>
<evidence type="ECO:0000259" key="4">
    <source>
        <dbReference type="Pfam" id="PF10531"/>
    </source>
</evidence>
<dbReference type="EMBL" id="CP067420">
    <property type="protein sequence ID" value="QQP88704.1"/>
    <property type="molecule type" value="Genomic_DNA"/>
</dbReference>
<keyword evidence="1 2" id="KW-0732">Signal</keyword>
<organism evidence="5 6">
    <name type="scientific">Skermanella cutis</name>
    <dbReference type="NCBI Taxonomy" id="2775420"/>
    <lineage>
        <taxon>Bacteria</taxon>
        <taxon>Pseudomonadati</taxon>
        <taxon>Pseudomonadota</taxon>
        <taxon>Alphaproteobacteria</taxon>
        <taxon>Rhodospirillales</taxon>
        <taxon>Azospirillaceae</taxon>
        <taxon>Skermanella</taxon>
    </lineage>
</organism>
<evidence type="ECO:0000259" key="3">
    <source>
        <dbReference type="Pfam" id="PF02563"/>
    </source>
</evidence>
<dbReference type="InterPro" id="IPR017477">
    <property type="entry name" value="PEP-CTERM_polysacc_export"/>
</dbReference>
<reference evidence="5" key="1">
    <citation type="submission" date="2021-02" db="EMBL/GenBank/DDBJ databases">
        <title>Skermanella TT6 skin isolate.</title>
        <authorList>
            <person name="Lee K."/>
            <person name="Ganzorig M."/>
        </authorList>
    </citation>
    <scope>NUCLEOTIDE SEQUENCE</scope>
    <source>
        <strain evidence="5">TT6</strain>
    </source>
</reference>
<dbReference type="Gene3D" id="3.10.560.10">
    <property type="entry name" value="Outer membrane lipoprotein wza domain like"/>
    <property type="match status" value="1"/>
</dbReference>
<gene>
    <name evidence="5" type="ORF">IGS68_22220</name>
</gene>
<dbReference type="PANTHER" id="PTHR33619:SF3">
    <property type="entry name" value="POLYSACCHARIDE EXPORT PROTEIN GFCE-RELATED"/>
    <property type="match status" value="1"/>
</dbReference>
<keyword evidence="6" id="KW-1185">Reference proteome</keyword>
<evidence type="ECO:0000313" key="6">
    <source>
        <dbReference type="Proteomes" id="UP000595197"/>
    </source>
</evidence>
<dbReference type="NCBIfam" id="TIGR03027">
    <property type="entry name" value="pepcterm_export"/>
    <property type="match status" value="1"/>
</dbReference>
<dbReference type="Pfam" id="PF10531">
    <property type="entry name" value="SLBB"/>
    <property type="match status" value="1"/>
</dbReference>
<feature type="signal peptide" evidence="2">
    <location>
        <begin position="1"/>
        <end position="33"/>
    </location>
</feature>
<feature type="domain" description="Polysaccharide export protein N-terminal" evidence="3">
    <location>
        <begin position="47"/>
        <end position="121"/>
    </location>
</feature>
<proteinExistence type="predicted"/>
<dbReference type="Gene3D" id="3.30.1950.10">
    <property type="entry name" value="wza like domain"/>
    <property type="match status" value="1"/>
</dbReference>
<evidence type="ECO:0000313" key="5">
    <source>
        <dbReference type="EMBL" id="QQP88704.1"/>
    </source>
</evidence>
<dbReference type="InterPro" id="IPR049712">
    <property type="entry name" value="Poly_export"/>
</dbReference>
<evidence type="ECO:0000256" key="1">
    <source>
        <dbReference type="ARBA" id="ARBA00022729"/>
    </source>
</evidence>
<sequence length="218" mass="23493">MISRRFRGRPTSLVTAFASAFLAAAGLAACSSADNPPAPGTVQVQQPTTPDYRIGPLDTIQIYVWQSPEFSVTVPVRPDGRISTPLIEDLEATGKTPTQLARDIEDKLKVYVQDPLVTVIVSGFAGPFDQQVRVVGEAIQPRAIPYRANMTMLDVMIEVGGLTEFASGNRAVLARGGGTSSEKATFNVRLDDLLRDGDIRANVPVLPGDVIIIPQSWF</sequence>
<name>A0ABX7B302_9PROT</name>
<dbReference type="InterPro" id="IPR019554">
    <property type="entry name" value="Soluble_ligand-bd"/>
</dbReference>
<evidence type="ECO:0000256" key="2">
    <source>
        <dbReference type="SAM" id="SignalP"/>
    </source>
</evidence>